<dbReference type="GO" id="GO:0006546">
    <property type="term" value="P:glycine catabolic process"/>
    <property type="evidence" value="ECO:0007669"/>
    <property type="project" value="InterPro"/>
</dbReference>
<accession>A0A650CNK1</accession>
<feature type="domain" description="GCVT N-terminal" evidence="8">
    <location>
        <begin position="8"/>
        <end position="242"/>
    </location>
</feature>
<reference evidence="10 11" key="1">
    <citation type="submission" date="2019-10" db="EMBL/GenBank/DDBJ databases">
        <title>Genome Sequences from Six Type Strain Members of the Archaeal Family Sulfolobaceae: Acidianus ambivalens, Acidianus infernus, Metallosphaera prunae, Stygiolobus azoricus, Sulfolobus metallicus, and Sulfurisphaera ohwakuensis.</title>
        <authorList>
            <person name="Counts J.A."/>
            <person name="Kelly R.M."/>
        </authorList>
    </citation>
    <scope>NUCLEOTIDE SEQUENCE [LARGE SCALE GENOMIC DNA]</scope>
    <source>
        <strain evidence="10 11">FC6</strain>
    </source>
</reference>
<dbReference type="InterPro" id="IPR013977">
    <property type="entry name" value="GcvT_C"/>
</dbReference>
<keyword evidence="11" id="KW-1185">Reference proteome</keyword>
<evidence type="ECO:0000256" key="7">
    <source>
        <dbReference type="PIRSR" id="PIRSR006487-1"/>
    </source>
</evidence>
<dbReference type="PANTHER" id="PTHR43757:SF2">
    <property type="entry name" value="AMINOMETHYLTRANSFERASE, MITOCHONDRIAL"/>
    <property type="match status" value="1"/>
</dbReference>
<dbReference type="EC" id="2.1.2.10" evidence="2"/>
<evidence type="ECO:0000313" key="10">
    <source>
        <dbReference type="EMBL" id="QGR19358.1"/>
    </source>
</evidence>
<dbReference type="Proteomes" id="UP000423396">
    <property type="component" value="Chromosome"/>
</dbReference>
<dbReference type="GO" id="GO:0004047">
    <property type="term" value="F:aminomethyltransferase activity"/>
    <property type="evidence" value="ECO:0007669"/>
    <property type="project" value="UniProtKB-EC"/>
</dbReference>
<dbReference type="Gene3D" id="3.30.1360.120">
    <property type="entry name" value="Probable tRNA modification gtpase trme, domain 1"/>
    <property type="match status" value="1"/>
</dbReference>
<proteinExistence type="inferred from homology"/>
<dbReference type="InterPro" id="IPR006223">
    <property type="entry name" value="GcvT"/>
</dbReference>
<dbReference type="InterPro" id="IPR006222">
    <property type="entry name" value="GCVT_N"/>
</dbReference>
<dbReference type="InterPro" id="IPR028896">
    <property type="entry name" value="GcvT/YgfZ/DmdA"/>
</dbReference>
<dbReference type="GO" id="GO:0008168">
    <property type="term" value="F:methyltransferase activity"/>
    <property type="evidence" value="ECO:0007669"/>
    <property type="project" value="UniProtKB-KW"/>
</dbReference>
<dbReference type="NCBIfam" id="NF001567">
    <property type="entry name" value="PRK00389.1"/>
    <property type="match status" value="1"/>
</dbReference>
<evidence type="ECO:0000313" key="11">
    <source>
        <dbReference type="Proteomes" id="UP000423396"/>
    </source>
</evidence>
<dbReference type="GeneID" id="42798359"/>
<evidence type="ECO:0000256" key="4">
    <source>
        <dbReference type="ARBA" id="ARBA00022679"/>
    </source>
</evidence>
<dbReference type="InterPro" id="IPR029043">
    <property type="entry name" value="GcvT/YgfZ_C"/>
</dbReference>
<dbReference type="EMBL" id="CP045483">
    <property type="protein sequence ID" value="QGR19358.1"/>
    <property type="molecule type" value="Genomic_DNA"/>
</dbReference>
<keyword evidence="10" id="KW-0489">Methyltransferase</keyword>
<evidence type="ECO:0000256" key="2">
    <source>
        <dbReference type="ARBA" id="ARBA00012616"/>
    </source>
</evidence>
<dbReference type="PIRSF" id="PIRSF006487">
    <property type="entry name" value="GcvT"/>
    <property type="match status" value="1"/>
</dbReference>
<keyword evidence="4 10" id="KW-0808">Transferase</keyword>
<dbReference type="PANTHER" id="PTHR43757">
    <property type="entry name" value="AMINOMETHYLTRANSFERASE"/>
    <property type="match status" value="1"/>
</dbReference>
<dbReference type="OrthoDB" id="2001at2157"/>
<feature type="binding site" evidence="7">
    <location>
        <position position="187"/>
    </location>
    <ligand>
        <name>substrate</name>
    </ligand>
</feature>
<evidence type="ECO:0000256" key="6">
    <source>
        <dbReference type="ARBA" id="ARBA00047665"/>
    </source>
</evidence>
<dbReference type="AlphaFoldDB" id="A0A650CNK1"/>
<comment type="catalytic activity">
    <reaction evidence="6">
        <text>N(6)-[(R)-S(8)-aminomethyldihydrolipoyl]-L-lysyl-[protein] + (6S)-5,6,7,8-tetrahydrofolate = N(6)-[(R)-dihydrolipoyl]-L-lysyl-[protein] + (6R)-5,10-methylene-5,6,7,8-tetrahydrofolate + NH4(+)</text>
        <dbReference type="Rhea" id="RHEA:16945"/>
        <dbReference type="Rhea" id="RHEA-COMP:10475"/>
        <dbReference type="Rhea" id="RHEA-COMP:10492"/>
        <dbReference type="ChEBI" id="CHEBI:15636"/>
        <dbReference type="ChEBI" id="CHEBI:28938"/>
        <dbReference type="ChEBI" id="CHEBI:57453"/>
        <dbReference type="ChEBI" id="CHEBI:83100"/>
        <dbReference type="ChEBI" id="CHEBI:83143"/>
        <dbReference type="EC" id="2.1.2.10"/>
    </reaction>
</comment>
<dbReference type="KEGG" id="sazo:D1868_04765"/>
<comment type="similarity">
    <text evidence="1">Belongs to the GcvT family.</text>
</comment>
<dbReference type="GO" id="GO:0005960">
    <property type="term" value="C:glycine cleavage complex"/>
    <property type="evidence" value="ECO:0007669"/>
    <property type="project" value="InterPro"/>
</dbReference>
<keyword evidence="3" id="KW-0032">Aminotransferase</keyword>
<evidence type="ECO:0000256" key="3">
    <source>
        <dbReference type="ARBA" id="ARBA00022576"/>
    </source>
</evidence>
<sequence>MFSSPLLDIEIKLNADIGEFAGWQMPMKYISYQDEHMAVRTSCAFFDLSHMGRLRIKGKNDELDKLVAKDIKKEKEGKMIGPTAFLNERGGFEDDVMLYKVKEDEFLVVTNAINREKIISWIKKNSSLDVQDLTFDLAMIAIQGRNVWNFIEKVDLQPLEFRLNTKFMGEDVFLLSRSGWTGEDGVELWGPPETLSRLITRLVNLGVKPAGLITRDSLRQEMGFVLYGEDIDSTITPIEARYWVFSLEKEFIGRDRLLEQLKTGVDKIRIGFKGKKNERVLPRKDNPFKVLGTQVGYVTSSTYSPYLNRVIGMGYVKPSHLYLGFNLNIDVRGKLIDVKISDFPLIK</sequence>
<evidence type="ECO:0000259" key="8">
    <source>
        <dbReference type="Pfam" id="PF01571"/>
    </source>
</evidence>
<dbReference type="SUPFAM" id="SSF101790">
    <property type="entry name" value="Aminomethyltransferase beta-barrel domain"/>
    <property type="match status" value="1"/>
</dbReference>
<dbReference type="RefSeq" id="WP_156006052.1">
    <property type="nucleotide sequence ID" value="NZ_CP045483.1"/>
</dbReference>
<dbReference type="Pfam" id="PF08669">
    <property type="entry name" value="GCV_T_C"/>
    <property type="match status" value="1"/>
</dbReference>
<dbReference type="InterPro" id="IPR027266">
    <property type="entry name" value="TrmE/GcvT-like"/>
</dbReference>
<gene>
    <name evidence="10" type="primary">gcvT</name>
    <name evidence="10" type="ORF">D1868_04765</name>
</gene>
<dbReference type="Gene3D" id="2.40.30.110">
    <property type="entry name" value="Aminomethyltransferase beta-barrel domains"/>
    <property type="match status" value="1"/>
</dbReference>
<dbReference type="Gene3D" id="4.10.1250.10">
    <property type="entry name" value="Aminomethyltransferase fragment"/>
    <property type="match status" value="1"/>
</dbReference>
<evidence type="ECO:0000256" key="5">
    <source>
        <dbReference type="ARBA" id="ARBA00031395"/>
    </source>
</evidence>
<protein>
    <recommendedName>
        <fullName evidence="2">aminomethyltransferase</fullName>
        <ecNumber evidence="2">2.1.2.10</ecNumber>
    </recommendedName>
    <alternativeName>
        <fullName evidence="5">Glycine cleavage system T protein</fullName>
    </alternativeName>
</protein>
<organism evidence="10 11">
    <name type="scientific">Stygiolobus azoricus</name>
    <dbReference type="NCBI Taxonomy" id="41675"/>
    <lineage>
        <taxon>Archaea</taxon>
        <taxon>Thermoproteota</taxon>
        <taxon>Thermoprotei</taxon>
        <taxon>Sulfolobales</taxon>
        <taxon>Sulfolobaceae</taxon>
        <taxon>Stygiolobus</taxon>
    </lineage>
</organism>
<name>A0A650CNK1_9CREN</name>
<dbReference type="SUPFAM" id="SSF103025">
    <property type="entry name" value="Folate-binding domain"/>
    <property type="match status" value="1"/>
</dbReference>
<dbReference type="Gene3D" id="3.30.70.1400">
    <property type="entry name" value="Aminomethyltransferase beta-barrel domains"/>
    <property type="match status" value="1"/>
</dbReference>
<evidence type="ECO:0000259" key="9">
    <source>
        <dbReference type="Pfam" id="PF08669"/>
    </source>
</evidence>
<dbReference type="GO" id="GO:0032259">
    <property type="term" value="P:methylation"/>
    <property type="evidence" value="ECO:0007669"/>
    <property type="project" value="UniProtKB-KW"/>
</dbReference>
<dbReference type="Pfam" id="PF01571">
    <property type="entry name" value="GCV_T"/>
    <property type="match status" value="1"/>
</dbReference>
<dbReference type="GO" id="GO:0008483">
    <property type="term" value="F:transaminase activity"/>
    <property type="evidence" value="ECO:0007669"/>
    <property type="project" value="UniProtKB-KW"/>
</dbReference>
<evidence type="ECO:0000256" key="1">
    <source>
        <dbReference type="ARBA" id="ARBA00008609"/>
    </source>
</evidence>
<feature type="domain" description="Aminomethyltransferase C-terminal" evidence="9">
    <location>
        <begin position="270"/>
        <end position="346"/>
    </location>
</feature>
<dbReference type="NCBIfam" id="TIGR00528">
    <property type="entry name" value="gcvT"/>
    <property type="match status" value="1"/>
</dbReference>